<sequence>MALIDAPDRETGDAAAAPPPGLGELFVAFAKMSLAGFGGVLVWARQAIVDRHRWMTAEEFNETFALCHFLPGPNIVNLSVVFGSRFRGIPGAIVAFAGLLGPPVLIVTVLAVLYARYGEIEVLRRVLAGVSCAAIGLLLAVVFKMLVPLLRRREPVALALFAGVFVAVGVLRLPMPWVLAAAVPLSIGASFMLRRRAA</sequence>
<dbReference type="InterPro" id="IPR003370">
    <property type="entry name" value="Chromate_transpt"/>
</dbReference>
<keyword evidence="6 7" id="KW-0472">Membrane</keyword>
<protein>
    <submittedName>
        <fullName evidence="9">Chromate transporter</fullName>
    </submittedName>
</protein>
<dbReference type="Pfam" id="PF02417">
    <property type="entry name" value="Chromate_transp"/>
    <property type="match status" value="1"/>
</dbReference>
<comment type="subcellular location">
    <subcellularLocation>
        <location evidence="1">Cell membrane</location>
        <topology evidence="1">Multi-pass membrane protein</topology>
    </subcellularLocation>
</comment>
<dbReference type="Proteomes" id="UP000252631">
    <property type="component" value="Unassembled WGS sequence"/>
</dbReference>
<organism evidence="9 10">
    <name type="scientific">Rhodopseudomonas pentothenatexigens</name>
    <dbReference type="NCBI Taxonomy" id="999699"/>
    <lineage>
        <taxon>Bacteria</taxon>
        <taxon>Pseudomonadati</taxon>
        <taxon>Pseudomonadota</taxon>
        <taxon>Alphaproteobacteria</taxon>
        <taxon>Hyphomicrobiales</taxon>
        <taxon>Nitrobacteraceae</taxon>
        <taxon>Rhodopseudomonas</taxon>
    </lineage>
</organism>
<keyword evidence="11" id="KW-1185">Reference proteome</keyword>
<keyword evidence="5 7" id="KW-1133">Transmembrane helix</keyword>
<gene>
    <name evidence="8" type="ORF">BJ125_102265</name>
    <name evidence="9" type="ORF">SAMN05892882_102265</name>
</gene>
<evidence type="ECO:0000256" key="3">
    <source>
        <dbReference type="ARBA" id="ARBA00022475"/>
    </source>
</evidence>
<comment type="similarity">
    <text evidence="2">Belongs to the chromate ion transporter (CHR) (TC 2.A.51) family.</text>
</comment>
<evidence type="ECO:0000256" key="1">
    <source>
        <dbReference type="ARBA" id="ARBA00004651"/>
    </source>
</evidence>
<evidence type="ECO:0000256" key="2">
    <source>
        <dbReference type="ARBA" id="ARBA00005262"/>
    </source>
</evidence>
<dbReference type="OrthoDB" id="8969999at2"/>
<keyword evidence="3" id="KW-1003">Cell membrane</keyword>
<evidence type="ECO:0000313" key="9">
    <source>
        <dbReference type="EMBL" id="SSW89454.1"/>
    </source>
</evidence>
<reference evidence="8 11" key="2">
    <citation type="submission" date="2018-07" db="EMBL/GenBank/DDBJ databases">
        <title>Genomic Encyclopedia of Archaeal and Bacterial Type Strains, Phase II (KMG-II): from individual species to whole genera.</title>
        <authorList>
            <person name="Goeker M."/>
        </authorList>
    </citation>
    <scope>NUCLEOTIDE SEQUENCE [LARGE SCALE GENOMIC DNA]</scope>
    <source>
        <strain evidence="8 11">JA575</strain>
    </source>
</reference>
<accession>A0A336JPK0</accession>
<dbReference type="PANTHER" id="PTHR43663">
    <property type="entry name" value="CHROMATE TRANSPORT PROTEIN-RELATED"/>
    <property type="match status" value="1"/>
</dbReference>
<dbReference type="EMBL" id="UFQQ01000002">
    <property type="protein sequence ID" value="SSW89454.1"/>
    <property type="molecule type" value="Genomic_DNA"/>
</dbReference>
<evidence type="ECO:0000256" key="5">
    <source>
        <dbReference type="ARBA" id="ARBA00022989"/>
    </source>
</evidence>
<name>A0A336JPK0_9BRAD</name>
<feature type="transmembrane region" description="Helical" evidence="7">
    <location>
        <begin position="126"/>
        <end position="143"/>
    </location>
</feature>
<reference evidence="9 10" key="1">
    <citation type="submission" date="2017-08" db="EMBL/GenBank/DDBJ databases">
        <authorList>
            <person name="de Groot N.N."/>
        </authorList>
    </citation>
    <scope>NUCLEOTIDE SEQUENCE [LARGE SCALE GENOMIC DNA]</scope>
    <source>
        <strain evidence="9 10">JA575</strain>
    </source>
</reference>
<evidence type="ECO:0000256" key="6">
    <source>
        <dbReference type="ARBA" id="ARBA00023136"/>
    </source>
</evidence>
<dbReference type="GO" id="GO:0015109">
    <property type="term" value="F:chromate transmembrane transporter activity"/>
    <property type="evidence" value="ECO:0007669"/>
    <property type="project" value="InterPro"/>
</dbReference>
<dbReference type="GO" id="GO:0005886">
    <property type="term" value="C:plasma membrane"/>
    <property type="evidence" value="ECO:0007669"/>
    <property type="project" value="UniProtKB-SubCell"/>
</dbReference>
<evidence type="ECO:0000313" key="11">
    <source>
        <dbReference type="Proteomes" id="UP000256343"/>
    </source>
</evidence>
<dbReference type="AlphaFoldDB" id="A0A336JPK0"/>
<feature type="transmembrane region" description="Helical" evidence="7">
    <location>
        <begin position="155"/>
        <end position="171"/>
    </location>
</feature>
<evidence type="ECO:0000256" key="4">
    <source>
        <dbReference type="ARBA" id="ARBA00022692"/>
    </source>
</evidence>
<dbReference type="InterPro" id="IPR052518">
    <property type="entry name" value="CHR_Transporter"/>
</dbReference>
<keyword evidence="4 7" id="KW-0812">Transmembrane</keyword>
<feature type="transmembrane region" description="Helical" evidence="7">
    <location>
        <begin position="92"/>
        <end position="114"/>
    </location>
</feature>
<dbReference type="EMBL" id="QRDT01000002">
    <property type="protein sequence ID" value="RED42094.1"/>
    <property type="molecule type" value="Genomic_DNA"/>
</dbReference>
<feature type="transmembrane region" description="Helical" evidence="7">
    <location>
        <begin position="25"/>
        <end position="44"/>
    </location>
</feature>
<evidence type="ECO:0000313" key="8">
    <source>
        <dbReference type="EMBL" id="RED42094.1"/>
    </source>
</evidence>
<proteinExistence type="inferred from homology"/>
<dbReference type="RefSeq" id="WP_114356568.1">
    <property type="nucleotide sequence ID" value="NZ_QRDT01000002.1"/>
</dbReference>
<dbReference type="Proteomes" id="UP000256343">
    <property type="component" value="Unassembled WGS sequence"/>
</dbReference>
<dbReference type="PANTHER" id="PTHR43663:SF1">
    <property type="entry name" value="CHROMATE TRANSPORTER"/>
    <property type="match status" value="1"/>
</dbReference>
<evidence type="ECO:0000313" key="10">
    <source>
        <dbReference type="Proteomes" id="UP000252631"/>
    </source>
</evidence>
<evidence type="ECO:0000256" key="7">
    <source>
        <dbReference type="SAM" id="Phobius"/>
    </source>
</evidence>